<gene>
    <name evidence="1" type="ORF">QBZ16_001544</name>
</gene>
<dbReference type="EMBL" id="JASFZW010000013">
    <property type="protein sequence ID" value="KAK2075803.1"/>
    <property type="molecule type" value="Genomic_DNA"/>
</dbReference>
<name>A0AAD9IDD8_PROWI</name>
<protein>
    <submittedName>
        <fullName evidence="1">Uncharacterized protein</fullName>
    </submittedName>
</protein>
<dbReference type="PANTHER" id="PTHR15924">
    <property type="entry name" value="CLE"/>
    <property type="match status" value="1"/>
</dbReference>
<evidence type="ECO:0000313" key="2">
    <source>
        <dbReference type="Proteomes" id="UP001255856"/>
    </source>
</evidence>
<dbReference type="Pfam" id="PF10036">
    <property type="entry name" value="RLL"/>
    <property type="match status" value="2"/>
</dbReference>
<comment type="caution">
    <text evidence="1">The sequence shown here is derived from an EMBL/GenBank/DDBJ whole genome shotgun (WGS) entry which is preliminary data.</text>
</comment>
<organism evidence="1 2">
    <name type="scientific">Prototheca wickerhamii</name>
    <dbReference type="NCBI Taxonomy" id="3111"/>
    <lineage>
        <taxon>Eukaryota</taxon>
        <taxon>Viridiplantae</taxon>
        <taxon>Chlorophyta</taxon>
        <taxon>core chlorophytes</taxon>
        <taxon>Trebouxiophyceae</taxon>
        <taxon>Chlorellales</taxon>
        <taxon>Chlorellaceae</taxon>
        <taxon>Prototheca</taxon>
    </lineage>
</organism>
<dbReference type="Proteomes" id="UP001255856">
    <property type="component" value="Unassembled WGS sequence"/>
</dbReference>
<accession>A0AAD9IDD8</accession>
<keyword evidence="2" id="KW-1185">Reference proteome</keyword>
<dbReference type="InterPro" id="IPR019265">
    <property type="entry name" value="RTRAF"/>
</dbReference>
<reference evidence="1" key="1">
    <citation type="submission" date="2021-01" db="EMBL/GenBank/DDBJ databases">
        <authorList>
            <person name="Eckstrom K.M.E."/>
        </authorList>
    </citation>
    <scope>NUCLEOTIDE SEQUENCE</scope>
    <source>
        <strain evidence="1">UVCC 0001</strain>
    </source>
</reference>
<dbReference type="AlphaFoldDB" id="A0AAD9IDD8"/>
<proteinExistence type="predicted"/>
<evidence type="ECO:0000313" key="1">
    <source>
        <dbReference type="EMBL" id="KAK2075803.1"/>
    </source>
</evidence>
<sequence>MGSTALYLAALQCPHAADFSTEVFEDPDRAFVRRLVLWLENKKIRQYPVSEREGLRSADLPSWEAAFVGLEFADGKEQLNAAVAAAAGEVESAATWTTADLPPLEDVRDPRVLEALRGMQRALGFEEAALAGEVTAEGIDAVASVLEGQVLPAAEACVAEDASSSGQVPSGSAAEALLARFPLGFRTGDARRDVAATVLRLLFLKDLRELQTLVDDVLAMVQESTARSMADASFGRPAKAS</sequence>